<name>A0AAD5TDQ3_9FUNG</name>
<dbReference type="PANTHER" id="PTHR12265">
    <property type="entry name" value="TRANSMEMBRANE PROTEIN 53"/>
    <property type="match status" value="1"/>
</dbReference>
<dbReference type="Pfam" id="PF05705">
    <property type="entry name" value="DUF829"/>
    <property type="match status" value="1"/>
</dbReference>
<accession>A0AAD5TDQ3</accession>
<gene>
    <name evidence="7" type="ORF">HDU87_008763</name>
</gene>
<comment type="subcellular location">
    <subcellularLocation>
        <location evidence="6">Endomembrane system</location>
        <topology evidence="6">Single-pass membrane protein</topology>
    </subcellularLocation>
    <subcellularLocation>
        <location evidence="1">Nucleus membrane</location>
    </subcellularLocation>
</comment>
<dbReference type="PANTHER" id="PTHR12265:SF30">
    <property type="entry name" value="TRANSMEMBRANE PROTEIN 53"/>
    <property type="match status" value="1"/>
</dbReference>
<sequence>MEQVTDGVWLDKTPASTDEQSIGLVIIFGWMDASVRHLQKYGQWYRTENNLSVLYVESRQRDVLRSAAATAQVLEPVRTILAEYGVVADDNAKATAACFVHVFSDGGSRSLKNFTGFLHDAHQQTLVAAGIVFDSCPGQFTVTTAVRSFAAPIRNLLLRPIAVGLLYVFFSALRLIHLVTFSPDATEVTRRALLEPGRFGQPSEAGSLAPRLYQYSESDELIVYQAVEAHAEAARQSGASVMLKKWENTPHVRHMQADPAAYWAEVAKLYEQAEQHAAVVASRAKL</sequence>
<keyword evidence="4" id="KW-0472">Membrane</keyword>
<evidence type="ECO:0000256" key="2">
    <source>
        <dbReference type="ARBA" id="ARBA00022692"/>
    </source>
</evidence>
<keyword evidence="8" id="KW-1185">Reference proteome</keyword>
<evidence type="ECO:0000313" key="8">
    <source>
        <dbReference type="Proteomes" id="UP001212152"/>
    </source>
</evidence>
<evidence type="ECO:0000256" key="1">
    <source>
        <dbReference type="ARBA" id="ARBA00004126"/>
    </source>
</evidence>
<dbReference type="AlphaFoldDB" id="A0AAD5TDQ3"/>
<evidence type="ECO:0000256" key="3">
    <source>
        <dbReference type="ARBA" id="ARBA00022989"/>
    </source>
</evidence>
<evidence type="ECO:0000256" key="4">
    <source>
        <dbReference type="ARBA" id="ARBA00023136"/>
    </source>
</evidence>
<dbReference type="EMBL" id="JADGJQ010000095">
    <property type="protein sequence ID" value="KAJ3170469.1"/>
    <property type="molecule type" value="Genomic_DNA"/>
</dbReference>
<comment type="caution">
    <text evidence="7">The sequence shown here is derived from an EMBL/GenBank/DDBJ whole genome shotgun (WGS) entry which is preliminary data.</text>
</comment>
<evidence type="ECO:0000256" key="6">
    <source>
        <dbReference type="ARBA" id="ARBA00037847"/>
    </source>
</evidence>
<dbReference type="InterPro" id="IPR008547">
    <property type="entry name" value="DUF829_TMEM53"/>
</dbReference>
<dbReference type="Proteomes" id="UP001212152">
    <property type="component" value="Unassembled WGS sequence"/>
</dbReference>
<organism evidence="7 8">
    <name type="scientific">Geranomyces variabilis</name>
    <dbReference type="NCBI Taxonomy" id="109894"/>
    <lineage>
        <taxon>Eukaryota</taxon>
        <taxon>Fungi</taxon>
        <taxon>Fungi incertae sedis</taxon>
        <taxon>Chytridiomycota</taxon>
        <taxon>Chytridiomycota incertae sedis</taxon>
        <taxon>Chytridiomycetes</taxon>
        <taxon>Spizellomycetales</taxon>
        <taxon>Powellomycetaceae</taxon>
        <taxon>Geranomyces</taxon>
    </lineage>
</organism>
<proteinExistence type="predicted"/>
<keyword evidence="2" id="KW-0812">Transmembrane</keyword>
<reference evidence="7" key="1">
    <citation type="submission" date="2020-05" db="EMBL/GenBank/DDBJ databases">
        <title>Phylogenomic resolution of chytrid fungi.</title>
        <authorList>
            <person name="Stajich J.E."/>
            <person name="Amses K."/>
            <person name="Simmons R."/>
            <person name="Seto K."/>
            <person name="Myers J."/>
            <person name="Bonds A."/>
            <person name="Quandt C.A."/>
            <person name="Barry K."/>
            <person name="Liu P."/>
            <person name="Grigoriev I."/>
            <person name="Longcore J.E."/>
            <person name="James T.Y."/>
        </authorList>
    </citation>
    <scope>NUCLEOTIDE SEQUENCE</scope>
    <source>
        <strain evidence="7">JEL0379</strain>
    </source>
</reference>
<dbReference type="GO" id="GO:0031965">
    <property type="term" value="C:nuclear membrane"/>
    <property type="evidence" value="ECO:0007669"/>
    <property type="project" value="UniProtKB-SubCell"/>
</dbReference>
<protein>
    <submittedName>
        <fullName evidence="7">Uncharacterized protein</fullName>
    </submittedName>
</protein>
<keyword evidence="3" id="KW-1133">Transmembrane helix</keyword>
<evidence type="ECO:0000256" key="5">
    <source>
        <dbReference type="ARBA" id="ARBA00023242"/>
    </source>
</evidence>
<evidence type="ECO:0000313" key="7">
    <source>
        <dbReference type="EMBL" id="KAJ3170469.1"/>
    </source>
</evidence>
<keyword evidence="5" id="KW-0539">Nucleus</keyword>